<gene>
    <name evidence="7" type="primary">NTH1</name>
    <name evidence="11" type="ORF">C8A05DRAFT_44896</name>
</gene>
<evidence type="ECO:0000259" key="10">
    <source>
        <dbReference type="SMART" id="SM00478"/>
    </source>
</evidence>
<dbReference type="PANTHER" id="PTHR43286:SF1">
    <property type="entry name" value="ENDONUCLEASE III-LIKE PROTEIN 1"/>
    <property type="match status" value="1"/>
</dbReference>
<evidence type="ECO:0000256" key="2">
    <source>
        <dbReference type="ARBA" id="ARBA00022763"/>
    </source>
</evidence>
<keyword evidence="12" id="KW-1185">Reference proteome</keyword>
<keyword evidence="4 7" id="KW-0234">DNA repair</keyword>
<dbReference type="Gene3D" id="1.10.340.30">
    <property type="entry name" value="Hypothetical protein, domain 2"/>
    <property type="match status" value="1"/>
</dbReference>
<feature type="region of interest" description="Disordered" evidence="8">
    <location>
        <begin position="849"/>
        <end position="922"/>
    </location>
</feature>
<dbReference type="AlphaFoldDB" id="A0AAN6MIV0"/>
<evidence type="ECO:0000313" key="12">
    <source>
        <dbReference type="Proteomes" id="UP001303889"/>
    </source>
</evidence>
<comment type="catalytic activity">
    <reaction evidence="7">
        <text>2'-deoxyribonucleotide-(2'-deoxyribose 5'-phosphate)-2'-deoxyribonucleotide-DNA = a 3'-end 2'-deoxyribonucleotide-(2,3-dehydro-2,3-deoxyribose 5'-phosphate)-DNA + a 5'-end 5'-phospho-2'-deoxyribonucleoside-DNA + H(+)</text>
        <dbReference type="Rhea" id="RHEA:66592"/>
        <dbReference type="Rhea" id="RHEA-COMP:13180"/>
        <dbReference type="Rhea" id="RHEA-COMP:16897"/>
        <dbReference type="Rhea" id="RHEA-COMP:17067"/>
        <dbReference type="ChEBI" id="CHEBI:15378"/>
        <dbReference type="ChEBI" id="CHEBI:136412"/>
        <dbReference type="ChEBI" id="CHEBI:157695"/>
        <dbReference type="ChEBI" id="CHEBI:167181"/>
        <dbReference type="EC" id="4.2.99.18"/>
    </reaction>
</comment>
<dbReference type="FunFam" id="1.10.1670.10:FF:000003">
    <property type="entry name" value="Endonuclease III homolog"/>
    <property type="match status" value="1"/>
</dbReference>
<reference evidence="11" key="2">
    <citation type="submission" date="2023-05" db="EMBL/GenBank/DDBJ databases">
        <authorList>
            <consortium name="Lawrence Berkeley National Laboratory"/>
            <person name="Steindorff A."/>
            <person name="Hensen N."/>
            <person name="Bonometti L."/>
            <person name="Westerberg I."/>
            <person name="Brannstrom I.O."/>
            <person name="Guillou S."/>
            <person name="Cros-Aarteil S."/>
            <person name="Calhoun S."/>
            <person name="Haridas S."/>
            <person name="Kuo A."/>
            <person name="Mondo S."/>
            <person name="Pangilinan J."/>
            <person name="Riley R."/>
            <person name="Labutti K."/>
            <person name="Andreopoulos B."/>
            <person name="Lipzen A."/>
            <person name="Chen C."/>
            <person name="Yanf M."/>
            <person name="Daum C."/>
            <person name="Ng V."/>
            <person name="Clum A."/>
            <person name="Ohm R."/>
            <person name="Martin F."/>
            <person name="Silar P."/>
            <person name="Natvig D."/>
            <person name="Lalanne C."/>
            <person name="Gautier V."/>
            <person name="Ament-Velasquez S.L."/>
            <person name="Kruys A."/>
            <person name="Hutchinson M.I."/>
            <person name="Powell A.J."/>
            <person name="Barry K."/>
            <person name="Miller A.N."/>
            <person name="Grigoriev I.V."/>
            <person name="Debuchy R."/>
            <person name="Gladieux P."/>
            <person name="Thoren M.H."/>
            <person name="Johannesson H."/>
        </authorList>
    </citation>
    <scope>NUCLEOTIDE SEQUENCE</scope>
    <source>
        <strain evidence="11">CBS 103.79</strain>
    </source>
</reference>
<keyword evidence="3 7" id="KW-0378">Hydrolase</keyword>
<comment type="caution">
    <text evidence="11">The sequence shown here is derived from an EMBL/GenBank/DDBJ whole genome shotgun (WGS) entry which is preliminary data.</text>
</comment>
<dbReference type="SUPFAM" id="SSF48150">
    <property type="entry name" value="DNA-glycosylase"/>
    <property type="match status" value="1"/>
</dbReference>
<comment type="similarity">
    <text evidence="1">Belongs to the putative lipase ROG1 family.</text>
</comment>
<feature type="region of interest" description="Disordered" evidence="8">
    <location>
        <begin position="341"/>
        <end position="374"/>
    </location>
</feature>
<keyword evidence="9" id="KW-0812">Transmembrane</keyword>
<dbReference type="GO" id="GO:0000703">
    <property type="term" value="F:oxidized pyrimidine nucleobase lesion DNA N-glycosylase activity"/>
    <property type="evidence" value="ECO:0007669"/>
    <property type="project" value="UniProtKB-UniRule"/>
</dbReference>
<evidence type="ECO:0000256" key="3">
    <source>
        <dbReference type="ARBA" id="ARBA00022801"/>
    </source>
</evidence>
<dbReference type="SUPFAM" id="SSF53474">
    <property type="entry name" value="alpha/beta-Hydrolases"/>
    <property type="match status" value="1"/>
</dbReference>
<dbReference type="HAMAP" id="MF_03183">
    <property type="entry name" value="Endonuclease_III_Nth"/>
    <property type="match status" value="1"/>
</dbReference>
<evidence type="ECO:0000256" key="7">
    <source>
        <dbReference type="HAMAP-Rule" id="MF_03183"/>
    </source>
</evidence>
<reference evidence="11" key="1">
    <citation type="journal article" date="2023" name="Mol. Phylogenet. Evol.">
        <title>Genome-scale phylogeny and comparative genomics of the fungal order Sordariales.</title>
        <authorList>
            <person name="Hensen N."/>
            <person name="Bonometti L."/>
            <person name="Westerberg I."/>
            <person name="Brannstrom I.O."/>
            <person name="Guillou S."/>
            <person name="Cros-Aarteil S."/>
            <person name="Calhoun S."/>
            <person name="Haridas S."/>
            <person name="Kuo A."/>
            <person name="Mondo S."/>
            <person name="Pangilinan J."/>
            <person name="Riley R."/>
            <person name="LaButti K."/>
            <person name="Andreopoulos B."/>
            <person name="Lipzen A."/>
            <person name="Chen C."/>
            <person name="Yan M."/>
            <person name="Daum C."/>
            <person name="Ng V."/>
            <person name="Clum A."/>
            <person name="Steindorff A."/>
            <person name="Ohm R.A."/>
            <person name="Martin F."/>
            <person name="Silar P."/>
            <person name="Natvig D.O."/>
            <person name="Lalanne C."/>
            <person name="Gautier V."/>
            <person name="Ament-Velasquez S.L."/>
            <person name="Kruys A."/>
            <person name="Hutchinson M.I."/>
            <person name="Powell A.J."/>
            <person name="Barry K."/>
            <person name="Miller A.N."/>
            <person name="Grigoriev I.V."/>
            <person name="Debuchy R."/>
            <person name="Gladieux P."/>
            <person name="Hiltunen Thoren M."/>
            <person name="Johannesson H."/>
        </authorList>
    </citation>
    <scope>NUCLEOTIDE SEQUENCE</scope>
    <source>
        <strain evidence="11">CBS 103.79</strain>
    </source>
</reference>
<dbReference type="PANTHER" id="PTHR43286">
    <property type="entry name" value="ENDONUCLEASE III-LIKE PROTEIN 1"/>
    <property type="match status" value="1"/>
</dbReference>
<dbReference type="Gene3D" id="1.10.1670.10">
    <property type="entry name" value="Helix-hairpin-Helix base-excision DNA repair enzymes (C-terminal)"/>
    <property type="match status" value="1"/>
</dbReference>
<dbReference type="GO" id="GO:0140078">
    <property type="term" value="F:class I DNA-(apurinic or apyrimidinic site) endonuclease activity"/>
    <property type="evidence" value="ECO:0007669"/>
    <property type="project" value="UniProtKB-EC"/>
</dbReference>
<proteinExistence type="inferred from homology"/>
<organism evidence="11 12">
    <name type="scientific">Staphylotrichum tortipilum</name>
    <dbReference type="NCBI Taxonomy" id="2831512"/>
    <lineage>
        <taxon>Eukaryota</taxon>
        <taxon>Fungi</taxon>
        <taxon>Dikarya</taxon>
        <taxon>Ascomycota</taxon>
        <taxon>Pezizomycotina</taxon>
        <taxon>Sordariomycetes</taxon>
        <taxon>Sordariomycetidae</taxon>
        <taxon>Sordariales</taxon>
        <taxon>Chaetomiaceae</taxon>
        <taxon>Staphylotrichum</taxon>
    </lineage>
</organism>
<feature type="compositionally biased region" description="Low complexity" evidence="8">
    <location>
        <begin position="466"/>
        <end position="482"/>
    </location>
</feature>
<keyword evidence="7" id="KW-0539">Nucleus</keyword>
<feature type="transmembrane region" description="Helical" evidence="9">
    <location>
        <begin position="267"/>
        <end position="288"/>
    </location>
</feature>
<feature type="compositionally biased region" description="Polar residues" evidence="8">
    <location>
        <begin position="569"/>
        <end position="584"/>
    </location>
</feature>
<evidence type="ECO:0000313" key="11">
    <source>
        <dbReference type="EMBL" id="KAK3901455.1"/>
    </source>
</evidence>
<dbReference type="InterPro" id="IPR007751">
    <property type="entry name" value="DUF676_lipase-like"/>
</dbReference>
<dbReference type="InterPro" id="IPR003265">
    <property type="entry name" value="HhH-GPD_domain"/>
</dbReference>
<dbReference type="CDD" id="cd00056">
    <property type="entry name" value="ENDO3c"/>
    <property type="match status" value="1"/>
</dbReference>
<dbReference type="GO" id="GO:0006285">
    <property type="term" value="P:base-excision repair, AP site formation"/>
    <property type="evidence" value="ECO:0007669"/>
    <property type="project" value="UniProtKB-UniRule"/>
</dbReference>
<dbReference type="EC" id="3.2.2.-" evidence="7"/>
<dbReference type="InterPro" id="IPR030841">
    <property type="entry name" value="NTH1"/>
</dbReference>
<keyword evidence="7" id="KW-0496">Mitochondrion</keyword>
<evidence type="ECO:0000256" key="6">
    <source>
        <dbReference type="ARBA" id="ARBA00023295"/>
    </source>
</evidence>
<dbReference type="GO" id="GO:0006289">
    <property type="term" value="P:nucleotide-excision repair"/>
    <property type="evidence" value="ECO:0007669"/>
    <property type="project" value="TreeGrafter"/>
</dbReference>
<dbReference type="EMBL" id="MU855578">
    <property type="protein sequence ID" value="KAK3901455.1"/>
    <property type="molecule type" value="Genomic_DNA"/>
</dbReference>
<feature type="compositionally biased region" description="Basic and acidic residues" evidence="8">
    <location>
        <begin position="876"/>
        <end position="899"/>
    </location>
</feature>
<dbReference type="EC" id="4.2.99.18" evidence="7"/>
<evidence type="ECO:0000256" key="5">
    <source>
        <dbReference type="ARBA" id="ARBA00023239"/>
    </source>
</evidence>
<feature type="compositionally biased region" description="Basic and acidic residues" evidence="8">
    <location>
        <begin position="543"/>
        <end position="561"/>
    </location>
</feature>
<keyword evidence="9" id="KW-1133">Transmembrane helix</keyword>
<dbReference type="GO" id="GO:0005739">
    <property type="term" value="C:mitochondrion"/>
    <property type="evidence" value="ECO:0007669"/>
    <property type="project" value="UniProtKB-SubCell"/>
</dbReference>
<evidence type="ECO:0000256" key="4">
    <source>
        <dbReference type="ARBA" id="ARBA00023204"/>
    </source>
</evidence>
<dbReference type="Proteomes" id="UP001303889">
    <property type="component" value="Unassembled WGS sequence"/>
</dbReference>
<sequence length="922" mass="100903">MESYAGGSLEADHLCVLVHGLWGNPNHMASVAKALRAQYPRDQVYILVAKRNSGSFTYDGIECGGERVCLEIEEELEVIKSRGGTIKKLSVVGYSLGGLVARYAIGLLFARGVLDGLECMNFTAFASPFLGVRTPLLGWPNQLFNVLGARTLCMSGRQLFGIDCFRDTGKPLLAVLADPNSIFMSGLARFKRHTLYTNITNDRSAVYYTTGISKTDPYTDLSRVHVRFLPGWDDVILDPAHPVSPAPPPSPEDLPESIRKWIRRLPLMAALTFFIPIGVVAFLVNSAIQTVRSSRRVKLHESGLAGIRVEDFRVNLWINGLRGAVEDAFENLNSAQRQAYLEDEEGGSSSGGEEGTPGSSGDENGDGDDDGGRGILALERKQSRQQEGGFPTLALAPYQFAAIQALDRLPWRKYHVWIHKHRHTHAAIIVRIDKPAEVDNSPYFTVEPRRITRSSTLARFAWSPENANNNSSSSSATADAATPDIEDGVLMRPARKRKRERAETVTQPVPRRGASRRVKDEVKTEVKTEADDVNLDAPLKPEPTIKTELKPDPDFDTETKPRPARKPARTTTDPLTGAVTTTPPTSWQEMYDLVKEMRLHGAAANAAVDTMGCERLADPAASARDRRFQTLVALMLSSQTKDTVTAEAIRRLQAELPGHAPGVPPGLNLENMLAVEPAVLNEMIGKVGFHNNKTNPLLTSLPGVGPKMAHLCMSATHGWNRVEGIGVDVHVHRITNLWGWQSPATKTPEETRKALEAWLPKERWKEINWLLVGFGQAVCLPVGRKCGDCELGLRGGGLCRGADRGKVAEGRRRRGVVKEEGVKVEVEGVNGEVKTEGVKMELVTREGVKKEAADDHDGDDGLITAVKPDPAANKAVKPEPVAKHEPNDTDIDVKVKTEPVDDDDAHVSQLPTSPQVKTEDTT</sequence>
<name>A0AAN6MIV0_9PEZI</name>
<dbReference type="GO" id="GO:0005634">
    <property type="term" value="C:nucleus"/>
    <property type="evidence" value="ECO:0007669"/>
    <property type="project" value="UniProtKB-SubCell"/>
</dbReference>
<protein>
    <recommendedName>
        <fullName evidence="7">Endonuclease III homolog</fullName>
        <ecNumber evidence="7">3.2.2.-</ecNumber>
        <ecNumber evidence="7">4.2.99.18</ecNumber>
    </recommendedName>
    <alternativeName>
        <fullName evidence="7">Bifunctional DNA N-glycosylase/DNA-(apurinic or apyrimidinic site) lyase</fullName>
        <shortName evidence="7">DNA glycosylase/AP lyase</shortName>
    </alternativeName>
</protein>
<dbReference type="Pfam" id="PF05057">
    <property type="entry name" value="DUF676"/>
    <property type="match status" value="1"/>
</dbReference>
<evidence type="ECO:0000256" key="9">
    <source>
        <dbReference type="SAM" id="Phobius"/>
    </source>
</evidence>
<comment type="similarity">
    <text evidence="7">Belongs to the Nth/MutY family.</text>
</comment>
<accession>A0AAN6MIV0</accession>
<keyword evidence="6 7" id="KW-0326">Glycosidase</keyword>
<comment type="caution">
    <text evidence="7">Lacks conserved residue(s) required for the propagation of feature annotation.</text>
</comment>
<dbReference type="Pfam" id="PF00730">
    <property type="entry name" value="HhH-GPD"/>
    <property type="match status" value="1"/>
</dbReference>
<feature type="domain" description="HhH-GPD" evidence="10">
    <location>
        <begin position="636"/>
        <end position="777"/>
    </location>
</feature>
<dbReference type="Gene3D" id="3.40.50.1820">
    <property type="entry name" value="alpha/beta hydrolase"/>
    <property type="match status" value="1"/>
</dbReference>
<keyword evidence="9" id="KW-0472">Membrane</keyword>
<dbReference type="SMART" id="SM00478">
    <property type="entry name" value="ENDO3c"/>
    <property type="match status" value="1"/>
</dbReference>
<feature type="region of interest" description="Disordered" evidence="8">
    <location>
        <begin position="464"/>
        <end position="584"/>
    </location>
</feature>
<evidence type="ECO:0000256" key="8">
    <source>
        <dbReference type="SAM" id="MobiDB-lite"/>
    </source>
</evidence>
<dbReference type="InterPro" id="IPR029058">
    <property type="entry name" value="AB_hydrolase_fold"/>
</dbReference>
<dbReference type="InterPro" id="IPR011257">
    <property type="entry name" value="DNA_glycosylase"/>
</dbReference>
<dbReference type="InterPro" id="IPR023170">
    <property type="entry name" value="HhH_base_excis_C"/>
</dbReference>
<dbReference type="GO" id="GO:0003677">
    <property type="term" value="F:DNA binding"/>
    <property type="evidence" value="ECO:0007669"/>
    <property type="project" value="UniProtKB-UniRule"/>
</dbReference>
<comment type="subcellular location">
    <subcellularLocation>
        <location evidence="7">Nucleus</location>
    </subcellularLocation>
    <subcellularLocation>
        <location evidence="7">Mitochondrion</location>
    </subcellularLocation>
</comment>
<keyword evidence="5 7" id="KW-0456">Lyase</keyword>
<comment type="function">
    <text evidence="7">Bifunctional DNA N-glycosylase with associated apurinic/apyrimidinic (AP) lyase function that catalyzes the first step in base excision repair (BER), the primary repair pathway for the repair of oxidative DNA damage. The DNA N-glycosylase activity releases the damaged DNA base from DNA by cleaving the N-glycosidic bond, leaving an AP site. The AP lyase activity cleaves the phosphodiester bond 3' to the AP site by a beta-elimination. Primarily recognizes and repairs oxidative base damage of pyrimidines.</text>
</comment>
<keyword evidence="2 7" id="KW-0227">DNA damage</keyword>
<evidence type="ECO:0000256" key="1">
    <source>
        <dbReference type="ARBA" id="ARBA00007920"/>
    </source>
</evidence>
<feature type="compositionally biased region" description="Basic and acidic residues" evidence="8">
    <location>
        <begin position="517"/>
        <end position="530"/>
    </location>
</feature>